<comment type="caution">
    <text evidence="2">The sequence shown here is derived from an EMBL/GenBank/DDBJ whole genome shotgun (WGS) entry which is preliminary data.</text>
</comment>
<dbReference type="EMBL" id="CAUWAG010000010">
    <property type="protein sequence ID" value="CAJ2508186.1"/>
    <property type="molecule type" value="Genomic_DNA"/>
</dbReference>
<proteinExistence type="predicted"/>
<gene>
    <name evidence="2" type="ORF">KHLLAP_LOCUS8654</name>
</gene>
<feature type="region of interest" description="Disordered" evidence="1">
    <location>
        <begin position="1"/>
        <end position="41"/>
    </location>
</feature>
<feature type="compositionally biased region" description="Basic and acidic residues" evidence="1">
    <location>
        <begin position="366"/>
        <end position="381"/>
    </location>
</feature>
<name>A0AAI8VPG4_9PEZI</name>
<dbReference type="AlphaFoldDB" id="A0AAI8VPG4"/>
<dbReference type="Proteomes" id="UP001295740">
    <property type="component" value="Unassembled WGS sequence"/>
</dbReference>
<protein>
    <submittedName>
        <fullName evidence="2">Uu.00g093720.m01.CDS01</fullName>
    </submittedName>
</protein>
<evidence type="ECO:0000256" key="1">
    <source>
        <dbReference type="SAM" id="MobiDB-lite"/>
    </source>
</evidence>
<evidence type="ECO:0000313" key="2">
    <source>
        <dbReference type="EMBL" id="CAJ2508186.1"/>
    </source>
</evidence>
<accession>A0AAI8VPG4</accession>
<feature type="region of interest" description="Disordered" evidence="1">
    <location>
        <begin position="444"/>
        <end position="521"/>
    </location>
</feature>
<sequence>MPPNKSITKTKKPGTAERSLAKAVARHHEARGPTPGQRRIMNAEADARRARIRRAQKLELEIHPNDAQLVLAITQTRKRSANPAYDDRANKRAKIVNAATGERKEVAVARPWELNRALEQPPDPFDLGIGFSAPTTNPITALGLMGRVPVEIRDEILRHLLVSPRGIRVLRGWSLVYPRNKPQLHPAVMHTCHVLRNQGLHILYGENTFVYDLRDPLDSKPATHQVVGGVFEKCVVPINQHGHLIRHIKIRVEANRLIPRDTRRSFELAIRKFLPDGGLVAAASLHTLTLEVPAPCMRDLRWTNWRNEPSRVPIREWFDKSSSAMQALHELQVQWIRVVATDRDDREWETRIDLRYTAKQKSMQQDADHNDYWSSSDDGKAEQAVPNASDFRCINQAFVDNVKKARNHLRSLPWRLEGLTIDPLKAVGQLGLWKEIVRSPEDEEVDAATEHMSLPSNWRDTPGPRRASRASPRSSPRREVLSSPRTRTRRSQQLEMTEDWLESVEQSLEQDEEEEESLFVS</sequence>
<evidence type="ECO:0000313" key="3">
    <source>
        <dbReference type="Proteomes" id="UP001295740"/>
    </source>
</evidence>
<organism evidence="2 3">
    <name type="scientific">Anthostomella pinea</name>
    <dbReference type="NCBI Taxonomy" id="933095"/>
    <lineage>
        <taxon>Eukaryota</taxon>
        <taxon>Fungi</taxon>
        <taxon>Dikarya</taxon>
        <taxon>Ascomycota</taxon>
        <taxon>Pezizomycotina</taxon>
        <taxon>Sordariomycetes</taxon>
        <taxon>Xylariomycetidae</taxon>
        <taxon>Xylariales</taxon>
        <taxon>Xylariaceae</taxon>
        <taxon>Anthostomella</taxon>
    </lineage>
</organism>
<keyword evidence="3" id="KW-1185">Reference proteome</keyword>
<feature type="compositionally biased region" description="Acidic residues" evidence="1">
    <location>
        <begin position="496"/>
        <end position="521"/>
    </location>
</feature>
<reference evidence="2" key="1">
    <citation type="submission" date="2023-10" db="EMBL/GenBank/DDBJ databases">
        <authorList>
            <person name="Hackl T."/>
        </authorList>
    </citation>
    <scope>NUCLEOTIDE SEQUENCE</scope>
</reference>
<feature type="region of interest" description="Disordered" evidence="1">
    <location>
        <begin position="365"/>
        <end position="384"/>
    </location>
</feature>